<dbReference type="Proteomes" id="UP001144612">
    <property type="component" value="Unassembled WGS sequence"/>
</dbReference>
<gene>
    <name evidence="3" type="ORF">OW729_09840</name>
</gene>
<feature type="domain" description="DUF7852" evidence="2">
    <location>
        <begin position="32"/>
        <end position="107"/>
    </location>
</feature>
<evidence type="ECO:0000259" key="2">
    <source>
        <dbReference type="Pfam" id="PF25250"/>
    </source>
</evidence>
<evidence type="ECO:0000313" key="4">
    <source>
        <dbReference type="Proteomes" id="UP001144612"/>
    </source>
</evidence>
<comment type="caution">
    <text evidence="3">The sequence shown here is derived from an EMBL/GenBank/DDBJ whole genome shotgun (WGS) entry which is preliminary data.</text>
</comment>
<reference evidence="3" key="1">
    <citation type="submission" date="2022-12" db="EMBL/GenBank/DDBJ databases">
        <title>Clostridium sp. nov., isolated from industrial wastewater.</title>
        <authorList>
            <person name="Jiayan W."/>
        </authorList>
    </citation>
    <scope>NUCLEOTIDE SEQUENCE</scope>
    <source>
        <strain evidence="3">ZC22-4</strain>
    </source>
</reference>
<dbReference type="InterPro" id="IPR057174">
    <property type="entry name" value="DUF7852"/>
</dbReference>
<name>A0ABT4D9C5_9CLOT</name>
<dbReference type="NCBIfam" id="NF045794">
    <property type="entry name" value="CsxC_fam"/>
    <property type="match status" value="1"/>
</dbReference>
<organism evidence="3 4">
    <name type="scientific">Clostridium brassicae</name>
    <dbReference type="NCBI Taxonomy" id="2999072"/>
    <lineage>
        <taxon>Bacteria</taxon>
        <taxon>Bacillati</taxon>
        <taxon>Bacillota</taxon>
        <taxon>Clostridia</taxon>
        <taxon>Eubacteriales</taxon>
        <taxon>Clostridiaceae</taxon>
        <taxon>Clostridium</taxon>
    </lineage>
</organism>
<sequence length="258" mass="28606">MEHRSNKPFCGNVDAETLTLCSGTNIVPSGTSDVVAKIPVVLAERTIQIDVEADICLQYPFYDIKRIKKDVFLTQCKLILTTEGTNTGKLFLEGYVRKNIEYTTADCVDCDVVSGRVQHTTVDVPFRCATEVVYSTPPVFCTRTPAQSIELICNKGCGGGCGCKCGEETLGALPCEQNFIDTICYTEKPYCELEEARIYEADIHKDRFDKIPGAPYNKIIEKMVIYLRLKVLQNQQVSIDPNINPDPDPDPDPCGGCK</sequence>
<protein>
    <recommendedName>
        <fullName evidence="2">DUF7852 domain-containing protein</fullName>
    </recommendedName>
</protein>
<proteinExistence type="predicted"/>
<dbReference type="InterPro" id="IPR054845">
    <property type="entry name" value="Exosporium_prot_C"/>
</dbReference>
<dbReference type="Pfam" id="PF25250">
    <property type="entry name" value="DUF7852"/>
    <property type="match status" value="1"/>
</dbReference>
<evidence type="ECO:0000313" key="3">
    <source>
        <dbReference type="EMBL" id="MCY6958904.1"/>
    </source>
</evidence>
<keyword evidence="4" id="KW-1185">Reference proteome</keyword>
<feature type="region of interest" description="Disordered" evidence="1">
    <location>
        <begin position="238"/>
        <end position="258"/>
    </location>
</feature>
<dbReference type="EMBL" id="JAPQFJ010000008">
    <property type="protein sequence ID" value="MCY6958904.1"/>
    <property type="molecule type" value="Genomic_DNA"/>
</dbReference>
<accession>A0ABT4D9C5</accession>
<evidence type="ECO:0000256" key="1">
    <source>
        <dbReference type="SAM" id="MobiDB-lite"/>
    </source>
</evidence>
<dbReference type="RefSeq" id="WP_268061318.1">
    <property type="nucleotide sequence ID" value="NZ_JAPQFJ010000008.1"/>
</dbReference>